<dbReference type="EMBL" id="BDGG01000005">
    <property type="protein sequence ID" value="GAU99873.1"/>
    <property type="molecule type" value="Genomic_DNA"/>
</dbReference>
<dbReference type="AlphaFoldDB" id="A0A1D1VLT9"/>
<evidence type="ECO:0000313" key="2">
    <source>
        <dbReference type="Proteomes" id="UP000186922"/>
    </source>
</evidence>
<comment type="caution">
    <text evidence="1">The sequence shown here is derived from an EMBL/GenBank/DDBJ whole genome shotgun (WGS) entry which is preliminary data.</text>
</comment>
<keyword evidence="2" id="KW-1185">Reference proteome</keyword>
<proteinExistence type="predicted"/>
<organism evidence="1 2">
    <name type="scientific">Ramazzottius varieornatus</name>
    <name type="common">Water bear</name>
    <name type="synonym">Tardigrade</name>
    <dbReference type="NCBI Taxonomy" id="947166"/>
    <lineage>
        <taxon>Eukaryota</taxon>
        <taxon>Metazoa</taxon>
        <taxon>Ecdysozoa</taxon>
        <taxon>Tardigrada</taxon>
        <taxon>Eutardigrada</taxon>
        <taxon>Parachela</taxon>
        <taxon>Hypsibioidea</taxon>
        <taxon>Ramazzottiidae</taxon>
        <taxon>Ramazzottius</taxon>
    </lineage>
</organism>
<protein>
    <submittedName>
        <fullName evidence="1">Uncharacterized protein</fullName>
    </submittedName>
</protein>
<evidence type="ECO:0000313" key="1">
    <source>
        <dbReference type="EMBL" id="GAU99873.1"/>
    </source>
</evidence>
<dbReference type="Proteomes" id="UP000186922">
    <property type="component" value="Unassembled WGS sequence"/>
</dbReference>
<reference evidence="1 2" key="1">
    <citation type="journal article" date="2016" name="Nat. Commun.">
        <title>Extremotolerant tardigrade genome and improved radiotolerance of human cultured cells by tardigrade-unique protein.</title>
        <authorList>
            <person name="Hashimoto T."/>
            <person name="Horikawa D.D."/>
            <person name="Saito Y."/>
            <person name="Kuwahara H."/>
            <person name="Kozuka-Hata H."/>
            <person name="Shin-I T."/>
            <person name="Minakuchi Y."/>
            <person name="Ohishi K."/>
            <person name="Motoyama A."/>
            <person name="Aizu T."/>
            <person name="Enomoto A."/>
            <person name="Kondo K."/>
            <person name="Tanaka S."/>
            <person name="Hara Y."/>
            <person name="Koshikawa S."/>
            <person name="Sagara H."/>
            <person name="Miura T."/>
            <person name="Yokobori S."/>
            <person name="Miyagawa K."/>
            <person name="Suzuki Y."/>
            <person name="Kubo T."/>
            <person name="Oyama M."/>
            <person name="Kohara Y."/>
            <person name="Fujiyama A."/>
            <person name="Arakawa K."/>
            <person name="Katayama T."/>
            <person name="Toyoda A."/>
            <person name="Kunieda T."/>
        </authorList>
    </citation>
    <scope>NUCLEOTIDE SEQUENCE [LARGE SCALE GENOMIC DNA]</scope>
    <source>
        <strain evidence="1 2">YOKOZUNA-1</strain>
    </source>
</reference>
<accession>A0A1D1VLT9</accession>
<gene>
    <name evidence="1" type="primary">RvY_10812-1</name>
    <name evidence="1" type="synonym">RvY_10812.1</name>
    <name evidence="1" type="ORF">RvY_10812</name>
</gene>
<sequence length="172" mass="19810">MLFSSMKKGEKRPMFASIAMQRVNHQLSICQTFHLVFASTCTLFALCFTVNAKSERNPVHRPKEKRQYGRSIVRRRRAYFIAICPYYNIVSTDKTFRLLPLSASSEQVHPYDERLEKKEEISIYSSGCFDGGSGDQVPAIHCFLFSFVARQIKKDQCSFAVRSTLFSLDRNT</sequence>
<name>A0A1D1VLT9_RAMVA</name>